<dbReference type="SUPFAM" id="SSF49503">
    <property type="entry name" value="Cupredoxins"/>
    <property type="match status" value="1"/>
</dbReference>
<reference evidence="5 6" key="1">
    <citation type="journal article" date="2019" name="Int. J. Syst. Evol. Microbiol.">
        <title>The Global Catalogue of Microorganisms (GCM) 10K type strain sequencing project: providing services to taxonomists for standard genome sequencing and annotation.</title>
        <authorList>
            <consortium name="The Broad Institute Genomics Platform"/>
            <consortium name="The Broad Institute Genome Sequencing Center for Infectious Disease"/>
            <person name="Wu L."/>
            <person name="Ma J."/>
        </authorList>
    </citation>
    <scope>NUCLEOTIDE SEQUENCE [LARGE SCALE GENOMIC DNA]</scope>
    <source>
        <strain evidence="5 6">JCM 14942</strain>
    </source>
</reference>
<dbReference type="Pfam" id="PF00127">
    <property type="entry name" value="Copper-bind"/>
    <property type="match status" value="1"/>
</dbReference>
<dbReference type="InterPro" id="IPR035986">
    <property type="entry name" value="PKD_dom_sf"/>
</dbReference>
<dbReference type="Gene3D" id="2.60.40.420">
    <property type="entry name" value="Cupredoxins - blue copper proteins"/>
    <property type="match status" value="1"/>
</dbReference>
<dbReference type="CDD" id="cd00146">
    <property type="entry name" value="PKD"/>
    <property type="match status" value="2"/>
</dbReference>
<dbReference type="PROSITE" id="PS50093">
    <property type="entry name" value="PKD"/>
    <property type="match status" value="2"/>
</dbReference>
<keyword evidence="3" id="KW-0732">Signal</keyword>
<protein>
    <recommendedName>
        <fullName evidence="4">PKD domain-containing protein</fullName>
    </recommendedName>
</protein>
<dbReference type="InterPro" id="IPR008972">
    <property type="entry name" value="Cupredoxin"/>
</dbReference>
<dbReference type="InterPro" id="IPR022409">
    <property type="entry name" value="PKD/Chitinase_dom"/>
</dbReference>
<dbReference type="InterPro" id="IPR000601">
    <property type="entry name" value="PKD_dom"/>
</dbReference>
<dbReference type="InterPro" id="IPR000923">
    <property type="entry name" value="BlueCu_1"/>
</dbReference>
<dbReference type="SMART" id="SM00089">
    <property type="entry name" value="PKD"/>
    <property type="match status" value="2"/>
</dbReference>
<feature type="domain" description="PKD" evidence="4">
    <location>
        <begin position="382"/>
        <end position="441"/>
    </location>
</feature>
<dbReference type="Proteomes" id="UP001500842">
    <property type="component" value="Unassembled WGS sequence"/>
</dbReference>
<evidence type="ECO:0000256" key="2">
    <source>
        <dbReference type="ARBA" id="ARBA00023008"/>
    </source>
</evidence>
<keyword evidence="6" id="KW-1185">Reference proteome</keyword>
<feature type="chain" id="PRO_5045862150" description="PKD domain-containing protein" evidence="3">
    <location>
        <begin position="31"/>
        <end position="539"/>
    </location>
</feature>
<sequence>MLLRVPALPLRLSVLLLLVLGLLAVAPVQAAEPAPRTWVVDAVDDEAGNRWEAETGGNVITIRPGDTVEWRFERAGQEHDLTSEDTRSAWAEPVQEYRVPDGEPVRRTFATPGQYEYVCSLHGTVMWGTVIVEEPGANSAPTGTAEAAPTTGTTPLTVQFTSAVTDPDGDPLTYAWDFGTADPVAASPDAAHTYTEPGHYTASLEVGDGNGGTFRRSFPIHVGAPDQALPALDAHAHHGAGARPLPVAFSAAVTTDGAFTPFADGSTTYPDLAGTATMIRSRGQTYAAIEVTGLRPGASHLVHVHEQACGSANGGAHFRFDEDRPFAEENELWLPFTSDAEGRSTSIVATHPARAGSKAVSIVVHDPDNPALRIGCVDLAPGTADLSYRWDFGDGITGVGPDADHVYASSGSYTATVTMSRDGLQASATVGVVVPEAVGVVPADTTGPRIRGTRPSGTVRDRTPTIRAKIADDSAIRRRHVRLRVDGRRITGFRYAARTGRLTWTPHRALRPGRHKVRLVVVDPAGNRTVRVWRFRIRR</sequence>
<dbReference type="Pfam" id="PF18911">
    <property type="entry name" value="PKD_4"/>
    <property type="match status" value="2"/>
</dbReference>
<evidence type="ECO:0000313" key="5">
    <source>
        <dbReference type="EMBL" id="GAA1515013.1"/>
    </source>
</evidence>
<proteinExistence type="predicted"/>
<evidence type="ECO:0000313" key="6">
    <source>
        <dbReference type="Proteomes" id="UP001500842"/>
    </source>
</evidence>
<evidence type="ECO:0000259" key="4">
    <source>
        <dbReference type="PROSITE" id="PS50093"/>
    </source>
</evidence>
<name>A0ABN2AAI4_9ACTN</name>
<dbReference type="InterPro" id="IPR013783">
    <property type="entry name" value="Ig-like_fold"/>
</dbReference>
<dbReference type="SUPFAM" id="SSF49299">
    <property type="entry name" value="PKD domain"/>
    <property type="match status" value="2"/>
</dbReference>
<accession>A0ABN2AAI4</accession>
<feature type="domain" description="PKD" evidence="4">
    <location>
        <begin position="169"/>
        <end position="229"/>
    </location>
</feature>
<dbReference type="EMBL" id="BAAAOR010000014">
    <property type="protein sequence ID" value="GAA1515013.1"/>
    <property type="molecule type" value="Genomic_DNA"/>
</dbReference>
<gene>
    <name evidence="5" type="ORF">GCM10009788_19240</name>
</gene>
<evidence type="ECO:0000256" key="3">
    <source>
        <dbReference type="SAM" id="SignalP"/>
    </source>
</evidence>
<evidence type="ECO:0000256" key="1">
    <source>
        <dbReference type="ARBA" id="ARBA00022723"/>
    </source>
</evidence>
<organism evidence="5 6">
    <name type="scientific">Nocardioides humi</name>
    <dbReference type="NCBI Taxonomy" id="449461"/>
    <lineage>
        <taxon>Bacteria</taxon>
        <taxon>Bacillati</taxon>
        <taxon>Actinomycetota</taxon>
        <taxon>Actinomycetes</taxon>
        <taxon>Propionibacteriales</taxon>
        <taxon>Nocardioidaceae</taxon>
        <taxon>Nocardioides</taxon>
    </lineage>
</organism>
<dbReference type="Gene3D" id="2.60.40.10">
    <property type="entry name" value="Immunoglobulins"/>
    <property type="match status" value="3"/>
</dbReference>
<comment type="caution">
    <text evidence="5">The sequence shown here is derived from an EMBL/GenBank/DDBJ whole genome shotgun (WGS) entry which is preliminary data.</text>
</comment>
<dbReference type="RefSeq" id="WP_141005463.1">
    <property type="nucleotide sequence ID" value="NZ_BAAAOR010000014.1"/>
</dbReference>
<keyword evidence="1" id="KW-0479">Metal-binding</keyword>
<keyword evidence="2" id="KW-0186">Copper</keyword>
<feature type="signal peptide" evidence="3">
    <location>
        <begin position="1"/>
        <end position="30"/>
    </location>
</feature>